<sequence length="82" mass="9130">MTTVREAASPTGSRQQRRNQRRRLVREQALAVVVLVALFLVTVLLLGLQWLHAGPTGTHRGAGTLPTPLAEVSWMRFAVMPW</sequence>
<feature type="region of interest" description="Disordered" evidence="1">
    <location>
        <begin position="1"/>
        <end position="21"/>
    </location>
</feature>
<keyword evidence="2" id="KW-0472">Membrane</keyword>
<accession>A0ABW9QWF1</accession>
<keyword evidence="2" id="KW-1133">Transmembrane helix</keyword>
<keyword evidence="2" id="KW-0812">Transmembrane</keyword>
<name>A0ABW9QWF1_9ACTN</name>
<evidence type="ECO:0000256" key="1">
    <source>
        <dbReference type="SAM" id="MobiDB-lite"/>
    </source>
</evidence>
<evidence type="ECO:0000313" key="3">
    <source>
        <dbReference type="EMBL" id="MST34202.1"/>
    </source>
</evidence>
<protein>
    <submittedName>
        <fullName evidence="3">Uncharacterized protein</fullName>
    </submittedName>
</protein>
<reference evidence="3 4" key="1">
    <citation type="submission" date="2019-11" db="EMBL/GenBank/DDBJ databases">
        <title>Acidiferrimicrobium australis gen. nov., sp. nov., an acidophilic and obligately heterotrophic, member of the Actinobacteria that catalyses dissimilatory oxido- reduction of iron isolated from metal-rich acidic water in Chile.</title>
        <authorList>
            <person name="Gonzalez D."/>
            <person name="Huber K."/>
            <person name="Hedrich S."/>
            <person name="Rojas-Villalobos C."/>
            <person name="Quatrini R."/>
            <person name="Dinamarca M.A."/>
            <person name="Schwarz A."/>
            <person name="Canales C."/>
            <person name="Nancucheo I."/>
        </authorList>
    </citation>
    <scope>NUCLEOTIDE SEQUENCE [LARGE SCALE GENOMIC DNA]</scope>
    <source>
        <strain evidence="3 4">USS-CCA1</strain>
    </source>
</reference>
<evidence type="ECO:0000313" key="4">
    <source>
        <dbReference type="Proteomes" id="UP000437736"/>
    </source>
</evidence>
<gene>
    <name evidence="3" type="ORF">GHK86_15920</name>
</gene>
<comment type="caution">
    <text evidence="3">The sequence shown here is derived from an EMBL/GenBank/DDBJ whole genome shotgun (WGS) entry which is preliminary data.</text>
</comment>
<dbReference type="EMBL" id="WJHE01000894">
    <property type="protein sequence ID" value="MST34202.1"/>
    <property type="molecule type" value="Genomic_DNA"/>
</dbReference>
<organism evidence="3 4">
    <name type="scientific">Acidiferrimicrobium australe</name>
    <dbReference type="NCBI Taxonomy" id="2664430"/>
    <lineage>
        <taxon>Bacteria</taxon>
        <taxon>Bacillati</taxon>
        <taxon>Actinomycetota</taxon>
        <taxon>Acidimicrobiia</taxon>
        <taxon>Acidimicrobiales</taxon>
        <taxon>Acidimicrobiaceae</taxon>
        <taxon>Acidiferrimicrobium</taxon>
    </lineage>
</organism>
<feature type="transmembrane region" description="Helical" evidence="2">
    <location>
        <begin position="29"/>
        <end position="51"/>
    </location>
</feature>
<evidence type="ECO:0000256" key="2">
    <source>
        <dbReference type="SAM" id="Phobius"/>
    </source>
</evidence>
<keyword evidence="4" id="KW-1185">Reference proteome</keyword>
<dbReference type="Proteomes" id="UP000437736">
    <property type="component" value="Unassembled WGS sequence"/>
</dbReference>
<proteinExistence type="predicted"/>